<accession>A0ABT8XIA3</accession>
<feature type="transmembrane region" description="Helical" evidence="1">
    <location>
        <begin position="12"/>
        <end position="30"/>
    </location>
</feature>
<feature type="transmembrane region" description="Helical" evidence="1">
    <location>
        <begin position="75"/>
        <end position="95"/>
    </location>
</feature>
<keyword evidence="1" id="KW-1133">Transmembrane helix</keyword>
<comment type="caution">
    <text evidence="2">The sequence shown here is derived from an EMBL/GenBank/DDBJ whole genome shotgun (WGS) entry which is preliminary data.</text>
</comment>
<sequence>MHSTPQNHAHPLGFLIAFGTGGLLALMVQFNGALAQYGNSLFSSWTAHATGTVAALLFLLVLPRRPKPFEPRPPAPLWAYLGGVSGAATVMLSSMAVNSPAGLPGTLALGLAGQLLFGLIADGWGLFGLPRRRISLRDFAALALVLAGSLLILLAGNLA</sequence>
<protein>
    <submittedName>
        <fullName evidence="2">DMT family transporter</fullName>
    </submittedName>
</protein>
<feature type="transmembrane region" description="Helical" evidence="1">
    <location>
        <begin position="107"/>
        <end position="127"/>
    </location>
</feature>
<feature type="transmembrane region" description="Helical" evidence="1">
    <location>
        <begin position="42"/>
        <end position="63"/>
    </location>
</feature>
<keyword evidence="1" id="KW-0812">Transmembrane</keyword>
<organism evidence="2 3">
    <name type="scientific">Shinella curvata</name>
    <dbReference type="NCBI Taxonomy" id="1817964"/>
    <lineage>
        <taxon>Bacteria</taxon>
        <taxon>Pseudomonadati</taxon>
        <taxon>Pseudomonadota</taxon>
        <taxon>Alphaproteobacteria</taxon>
        <taxon>Hyphomicrobiales</taxon>
        <taxon>Rhizobiaceae</taxon>
        <taxon>Shinella</taxon>
    </lineage>
</organism>
<evidence type="ECO:0000313" key="3">
    <source>
        <dbReference type="Proteomes" id="UP001177080"/>
    </source>
</evidence>
<name>A0ABT8XIA3_9HYPH</name>
<reference evidence="2" key="1">
    <citation type="submission" date="2022-04" db="EMBL/GenBank/DDBJ databases">
        <title>Shinella lacus sp. nov., a novel member of the genus Shinella from water.</title>
        <authorList>
            <person name="Deng Y."/>
        </authorList>
    </citation>
    <scope>NUCLEOTIDE SEQUENCE</scope>
    <source>
        <strain evidence="2">JCM 31239</strain>
    </source>
</reference>
<proteinExistence type="predicted"/>
<dbReference type="EMBL" id="WHSC02000008">
    <property type="protein sequence ID" value="MDO6123476.1"/>
    <property type="molecule type" value="Genomic_DNA"/>
</dbReference>
<dbReference type="InterPro" id="IPR006750">
    <property type="entry name" value="YdcZ"/>
</dbReference>
<evidence type="ECO:0000313" key="2">
    <source>
        <dbReference type="EMBL" id="MDO6123476.1"/>
    </source>
</evidence>
<dbReference type="Pfam" id="PF04657">
    <property type="entry name" value="DMT_YdcZ"/>
    <property type="match status" value="1"/>
</dbReference>
<gene>
    <name evidence="2" type="ORF">GB928_019975</name>
</gene>
<dbReference type="Proteomes" id="UP001177080">
    <property type="component" value="Unassembled WGS sequence"/>
</dbReference>
<dbReference type="RefSeq" id="WP_244762868.1">
    <property type="nucleotide sequence ID" value="NZ_JALJCJ010000006.1"/>
</dbReference>
<keyword evidence="1" id="KW-0472">Membrane</keyword>
<dbReference type="PANTHER" id="PTHR34821">
    <property type="entry name" value="INNER MEMBRANE PROTEIN YDCZ"/>
    <property type="match status" value="1"/>
</dbReference>
<keyword evidence="3" id="KW-1185">Reference proteome</keyword>
<dbReference type="PANTHER" id="PTHR34821:SF2">
    <property type="entry name" value="INNER MEMBRANE PROTEIN YDCZ"/>
    <property type="match status" value="1"/>
</dbReference>
<evidence type="ECO:0000256" key="1">
    <source>
        <dbReference type="SAM" id="Phobius"/>
    </source>
</evidence>
<feature type="transmembrane region" description="Helical" evidence="1">
    <location>
        <begin position="139"/>
        <end position="158"/>
    </location>
</feature>